<sequence length="360" mass="38026">MDLHCVSGGATQEVLGTDMTTAPINTPITTPAEWAPQKAIWTAWPADPGEWNDDLETPRRDVAALVRALSIAGNKVRVLANGDEAETTARAALPVDVAEIIPAKYGDIWLRDTGPIFARTPAGAVALRFKTNSWGGKYDLPDDATVGDTIAGFAKTPVRRFDFVLEGGAVDHDGEGTILTTRQTLLNPNRNGWTKEAAETALREAFGARKIIWIDEGLKNDHTDGHVDNIARFVGPGRVVCQAPAGPDDPNAATLDAIAATLARETDAVGRKLNVIRVPGVGLYRNALGEISPASHMNFVIANGVVVVPIYGTETEAAALRALQAVFPDRAIVGVSSRGLLGCGDAGGGSFHCITQQEPA</sequence>
<dbReference type="GO" id="GO:0009446">
    <property type="term" value="P:putrescine biosynthetic process"/>
    <property type="evidence" value="ECO:0007669"/>
    <property type="project" value="InterPro"/>
</dbReference>
<dbReference type="InterPro" id="IPR007466">
    <property type="entry name" value="Peptidyl-Arg-deiminase_porph"/>
</dbReference>
<dbReference type="Proteomes" id="UP000005952">
    <property type="component" value="Chromosome"/>
</dbReference>
<evidence type="ECO:0000313" key="2">
    <source>
        <dbReference type="EMBL" id="AGK59678.1"/>
    </source>
</evidence>
<keyword evidence="1" id="KW-0378">Hydrolase</keyword>
<dbReference type="GO" id="GO:0004668">
    <property type="term" value="F:protein-arginine deiminase activity"/>
    <property type="evidence" value="ECO:0007669"/>
    <property type="project" value="InterPro"/>
</dbReference>
<dbReference type="GO" id="GO:0047632">
    <property type="term" value="F:agmatine deiminase activity"/>
    <property type="evidence" value="ECO:0007669"/>
    <property type="project" value="TreeGrafter"/>
</dbReference>
<protein>
    <submittedName>
        <fullName evidence="2">Agmatine deiminase</fullName>
    </submittedName>
</protein>
<dbReference type="Gene3D" id="3.75.10.10">
    <property type="entry name" value="L-arginine/glycine Amidinotransferase, Chain A"/>
    <property type="match status" value="1"/>
</dbReference>
<name>N0B9H7_9HYPH</name>
<dbReference type="eggNOG" id="COG2957">
    <property type="taxonomic scope" value="Bacteria"/>
</dbReference>
<gene>
    <name evidence="2" type="ORF">HYPDE_40048</name>
</gene>
<dbReference type="EMBL" id="CP005587">
    <property type="protein sequence ID" value="AGK59678.1"/>
    <property type="molecule type" value="Genomic_DNA"/>
</dbReference>
<evidence type="ECO:0000256" key="1">
    <source>
        <dbReference type="ARBA" id="ARBA00022801"/>
    </source>
</evidence>
<dbReference type="SUPFAM" id="SSF55909">
    <property type="entry name" value="Pentein"/>
    <property type="match status" value="1"/>
</dbReference>
<dbReference type="KEGG" id="hdt:HYPDE_40048"/>
<proteinExistence type="predicted"/>
<accession>N0B9H7</accession>
<dbReference type="HOGENOM" id="CLU_037682_0_0_5"/>
<keyword evidence="3" id="KW-1185">Reference proteome</keyword>
<dbReference type="STRING" id="670307.HYPDE_40048"/>
<dbReference type="Pfam" id="PF04371">
    <property type="entry name" value="PAD_porph"/>
    <property type="match status" value="1"/>
</dbReference>
<dbReference type="PANTHER" id="PTHR31377:SF0">
    <property type="entry name" value="AGMATINE DEIMINASE-RELATED"/>
    <property type="match status" value="1"/>
</dbReference>
<reference evidence="2 3" key="1">
    <citation type="journal article" date="2013" name="Genome Announc.">
        <title>Genome sequences for three denitrifying bacterial strains isolated from a uranium- and nitrate-contaminated subsurface environment.</title>
        <authorList>
            <person name="Venkatramanan R."/>
            <person name="Prakash O."/>
            <person name="Woyke T."/>
            <person name="Chain P."/>
            <person name="Goodwin L.A."/>
            <person name="Watson D."/>
            <person name="Brooks S."/>
            <person name="Kostka J.E."/>
            <person name="Green S.J."/>
        </authorList>
    </citation>
    <scope>NUCLEOTIDE SEQUENCE [LARGE SCALE GENOMIC DNA]</scope>
    <source>
        <strain evidence="2 3">1NES1</strain>
    </source>
</reference>
<organism evidence="2 3">
    <name type="scientific">Hyphomicrobium denitrificans 1NES1</name>
    <dbReference type="NCBI Taxonomy" id="670307"/>
    <lineage>
        <taxon>Bacteria</taxon>
        <taxon>Pseudomonadati</taxon>
        <taxon>Pseudomonadota</taxon>
        <taxon>Alphaproteobacteria</taxon>
        <taxon>Hyphomicrobiales</taxon>
        <taxon>Hyphomicrobiaceae</taxon>
        <taxon>Hyphomicrobium</taxon>
    </lineage>
</organism>
<evidence type="ECO:0000313" key="3">
    <source>
        <dbReference type="Proteomes" id="UP000005952"/>
    </source>
</evidence>
<dbReference type="PANTHER" id="PTHR31377">
    <property type="entry name" value="AGMATINE DEIMINASE-RELATED"/>
    <property type="match status" value="1"/>
</dbReference>
<dbReference type="AlphaFoldDB" id="N0B9H7"/>